<reference evidence="3" key="1">
    <citation type="submission" date="2021-01" db="EMBL/GenBank/DDBJ databases">
        <title>Modified the classification status of verrucomicrobia.</title>
        <authorList>
            <person name="Feng X."/>
        </authorList>
    </citation>
    <scope>NUCLEOTIDE SEQUENCE</scope>
    <source>
        <strain evidence="3">KCTC 13126</strain>
    </source>
</reference>
<evidence type="ECO:0000256" key="1">
    <source>
        <dbReference type="PROSITE-ProRule" id="PRU00339"/>
    </source>
</evidence>
<dbReference type="Gene3D" id="1.25.40.10">
    <property type="entry name" value="Tetratricopeptide repeat domain"/>
    <property type="match status" value="1"/>
</dbReference>
<accession>A0A934RXS8</accession>
<name>A0A934RXS8_9BACT</name>
<evidence type="ECO:0008006" key="5">
    <source>
        <dbReference type="Google" id="ProtNLM"/>
    </source>
</evidence>
<dbReference type="AlphaFoldDB" id="A0A934RXS8"/>
<dbReference type="InterPro" id="IPR011990">
    <property type="entry name" value="TPR-like_helical_dom_sf"/>
</dbReference>
<dbReference type="EMBL" id="JAENIL010000028">
    <property type="protein sequence ID" value="MBK1878293.1"/>
    <property type="molecule type" value="Genomic_DNA"/>
</dbReference>
<keyword evidence="4" id="KW-1185">Reference proteome</keyword>
<dbReference type="InterPro" id="IPR019734">
    <property type="entry name" value="TPR_rpt"/>
</dbReference>
<keyword evidence="1" id="KW-0802">TPR repeat</keyword>
<dbReference type="SUPFAM" id="SSF48452">
    <property type="entry name" value="TPR-like"/>
    <property type="match status" value="1"/>
</dbReference>
<feature type="signal peptide" evidence="2">
    <location>
        <begin position="1"/>
        <end position="22"/>
    </location>
</feature>
<dbReference type="RefSeq" id="WP_200356506.1">
    <property type="nucleotide sequence ID" value="NZ_JAENIL010000028.1"/>
</dbReference>
<dbReference type="Proteomes" id="UP000617628">
    <property type="component" value="Unassembled WGS sequence"/>
</dbReference>
<comment type="caution">
    <text evidence="3">The sequence shown here is derived from an EMBL/GenBank/DDBJ whole genome shotgun (WGS) entry which is preliminary data.</text>
</comment>
<gene>
    <name evidence="3" type="ORF">JIN87_15540</name>
</gene>
<proteinExistence type="predicted"/>
<feature type="repeat" description="TPR" evidence="1">
    <location>
        <begin position="91"/>
        <end position="124"/>
    </location>
</feature>
<feature type="repeat" description="TPR" evidence="1">
    <location>
        <begin position="125"/>
        <end position="158"/>
    </location>
</feature>
<organism evidence="3 4">
    <name type="scientific">Pelagicoccus mobilis</name>
    <dbReference type="NCBI Taxonomy" id="415221"/>
    <lineage>
        <taxon>Bacteria</taxon>
        <taxon>Pseudomonadati</taxon>
        <taxon>Verrucomicrobiota</taxon>
        <taxon>Opitutia</taxon>
        <taxon>Puniceicoccales</taxon>
        <taxon>Pelagicoccaceae</taxon>
        <taxon>Pelagicoccus</taxon>
    </lineage>
</organism>
<protein>
    <recommendedName>
        <fullName evidence="5">Tetratricopeptide repeat protein</fullName>
    </recommendedName>
</protein>
<keyword evidence="2" id="KW-0732">Signal</keyword>
<feature type="chain" id="PRO_5036944986" description="Tetratricopeptide repeat protein" evidence="2">
    <location>
        <begin position="23"/>
        <end position="293"/>
    </location>
</feature>
<evidence type="ECO:0000313" key="4">
    <source>
        <dbReference type="Proteomes" id="UP000617628"/>
    </source>
</evidence>
<sequence length="293" mass="33539">MKNLPTLLILALAATLPFTAQAKKKKKNAEEPIEQTNLAVYLLKQLNEREEEAYDRYETAVAEEDVDQVRRELQSIINGYEKLIASSPDYAPAYVSYGLMLNRTGNRDAANAIFLKADELDPMVPVVKNQLGNFMAEEGKYTEALGFFMLARDLAPEEALYQYQIGNLLVAYRKFFVGDGLYAAEEIDDHIINHFQKAYHLNPGEISYKMRYAQAFFDVDYPDWETALVTWQELYRAAGSEYEEQVVKLYIARVRFEMGHHTAARKLIKQIDHPSLDESKKSLLGSINAEYPQ</sequence>
<evidence type="ECO:0000313" key="3">
    <source>
        <dbReference type="EMBL" id="MBK1878293.1"/>
    </source>
</evidence>
<dbReference type="PROSITE" id="PS50005">
    <property type="entry name" value="TPR"/>
    <property type="match status" value="2"/>
</dbReference>
<evidence type="ECO:0000256" key="2">
    <source>
        <dbReference type="SAM" id="SignalP"/>
    </source>
</evidence>